<evidence type="ECO:0000313" key="3">
    <source>
        <dbReference type="Proteomes" id="UP000235145"/>
    </source>
</evidence>
<sequence length="115" mass="12648">MILLGVGVNQSEVIFLASITGCVAANFPFSYLGIPVGGSTSHIRSWDVIVDRFQKRLSNWKVKTLSIGGRLTLIKSVLGSLGIYFFSLFRMSRKIKDVFIRSNGILSLIIGIKVV</sequence>
<comment type="caution">
    <text evidence="2">The sequence shown here is derived from an EMBL/GenBank/DDBJ whole genome shotgun (WGS) entry which is preliminary data.</text>
</comment>
<gene>
    <name evidence="2" type="ORF">LSAT_V11C800417360</name>
</gene>
<feature type="transmembrane region" description="Helical" evidence="1">
    <location>
        <begin position="67"/>
        <end position="86"/>
    </location>
</feature>
<dbReference type="EMBL" id="NBSK02000008">
    <property type="protein sequence ID" value="KAJ0189190.1"/>
    <property type="molecule type" value="Genomic_DNA"/>
</dbReference>
<proteinExistence type="predicted"/>
<name>A0A9R1WU72_LACSA</name>
<reference evidence="2 3" key="1">
    <citation type="journal article" date="2017" name="Nat. Commun.">
        <title>Genome assembly with in vitro proximity ligation data and whole-genome triplication in lettuce.</title>
        <authorList>
            <person name="Reyes-Chin-Wo S."/>
            <person name="Wang Z."/>
            <person name="Yang X."/>
            <person name="Kozik A."/>
            <person name="Arikit S."/>
            <person name="Song C."/>
            <person name="Xia L."/>
            <person name="Froenicke L."/>
            <person name="Lavelle D.O."/>
            <person name="Truco M.J."/>
            <person name="Xia R."/>
            <person name="Zhu S."/>
            <person name="Xu C."/>
            <person name="Xu H."/>
            <person name="Xu X."/>
            <person name="Cox K."/>
            <person name="Korf I."/>
            <person name="Meyers B.C."/>
            <person name="Michelmore R.W."/>
        </authorList>
    </citation>
    <scope>NUCLEOTIDE SEQUENCE [LARGE SCALE GENOMIC DNA]</scope>
    <source>
        <strain evidence="3">cv. Salinas</strain>
        <tissue evidence="2">Seedlings</tissue>
    </source>
</reference>
<keyword evidence="1" id="KW-0472">Membrane</keyword>
<evidence type="ECO:0008006" key="4">
    <source>
        <dbReference type="Google" id="ProtNLM"/>
    </source>
</evidence>
<keyword evidence="3" id="KW-1185">Reference proteome</keyword>
<organism evidence="2 3">
    <name type="scientific">Lactuca sativa</name>
    <name type="common">Garden lettuce</name>
    <dbReference type="NCBI Taxonomy" id="4236"/>
    <lineage>
        <taxon>Eukaryota</taxon>
        <taxon>Viridiplantae</taxon>
        <taxon>Streptophyta</taxon>
        <taxon>Embryophyta</taxon>
        <taxon>Tracheophyta</taxon>
        <taxon>Spermatophyta</taxon>
        <taxon>Magnoliopsida</taxon>
        <taxon>eudicotyledons</taxon>
        <taxon>Gunneridae</taxon>
        <taxon>Pentapetalae</taxon>
        <taxon>asterids</taxon>
        <taxon>campanulids</taxon>
        <taxon>Asterales</taxon>
        <taxon>Asteraceae</taxon>
        <taxon>Cichorioideae</taxon>
        <taxon>Cichorieae</taxon>
        <taxon>Lactucinae</taxon>
        <taxon>Lactuca</taxon>
    </lineage>
</organism>
<dbReference type="Proteomes" id="UP000235145">
    <property type="component" value="Unassembled WGS sequence"/>
</dbReference>
<dbReference type="PANTHER" id="PTHR33116:SF79">
    <property type="entry name" value="REVERSE TRANSCRIPTASE DOMAIN, ZINC FINGER, CCHC-TYPE-RELATED"/>
    <property type="match status" value="1"/>
</dbReference>
<accession>A0A9R1WU72</accession>
<evidence type="ECO:0000256" key="1">
    <source>
        <dbReference type="SAM" id="Phobius"/>
    </source>
</evidence>
<dbReference type="AlphaFoldDB" id="A0A9R1WU72"/>
<protein>
    <recommendedName>
        <fullName evidence="4">Reverse transcriptase zinc-binding domain-containing protein</fullName>
    </recommendedName>
</protein>
<keyword evidence="1" id="KW-1133">Transmembrane helix</keyword>
<feature type="transmembrane region" description="Helical" evidence="1">
    <location>
        <begin position="12"/>
        <end position="34"/>
    </location>
</feature>
<dbReference type="PANTHER" id="PTHR33116">
    <property type="entry name" value="REVERSE TRANSCRIPTASE ZINC-BINDING DOMAIN-CONTAINING PROTEIN-RELATED-RELATED"/>
    <property type="match status" value="1"/>
</dbReference>
<keyword evidence="1" id="KW-0812">Transmembrane</keyword>
<evidence type="ECO:0000313" key="2">
    <source>
        <dbReference type="EMBL" id="KAJ0189190.1"/>
    </source>
</evidence>